<reference evidence="1" key="1">
    <citation type="submission" date="2016-07" db="EMBL/GenBank/DDBJ databases">
        <authorList>
            <person name="Bretaudeau A."/>
        </authorList>
    </citation>
    <scope>NUCLEOTIDE SEQUENCE</scope>
    <source>
        <strain evidence="1">Rice</strain>
        <tissue evidence="1">Whole body</tissue>
    </source>
</reference>
<protein>
    <submittedName>
        <fullName evidence="1">SFRICE_013293</fullName>
    </submittedName>
</protein>
<proteinExistence type="predicted"/>
<evidence type="ECO:0000313" key="1">
    <source>
        <dbReference type="EMBL" id="SOQ39584.1"/>
    </source>
</evidence>
<name>A0A2H1VH43_SPOFR</name>
<accession>A0A2H1VH43</accession>
<gene>
    <name evidence="1" type="ORF">SFRICE_013293</name>
</gene>
<organism evidence="1">
    <name type="scientific">Spodoptera frugiperda</name>
    <name type="common">Fall armyworm</name>
    <dbReference type="NCBI Taxonomy" id="7108"/>
    <lineage>
        <taxon>Eukaryota</taxon>
        <taxon>Metazoa</taxon>
        <taxon>Ecdysozoa</taxon>
        <taxon>Arthropoda</taxon>
        <taxon>Hexapoda</taxon>
        <taxon>Insecta</taxon>
        <taxon>Pterygota</taxon>
        <taxon>Neoptera</taxon>
        <taxon>Endopterygota</taxon>
        <taxon>Lepidoptera</taxon>
        <taxon>Glossata</taxon>
        <taxon>Ditrysia</taxon>
        <taxon>Noctuoidea</taxon>
        <taxon>Noctuidae</taxon>
        <taxon>Amphipyrinae</taxon>
        <taxon>Spodoptera</taxon>
    </lineage>
</organism>
<sequence length="121" mass="13245">MSGRHRDYDKVFSHWQGRLDPRAMILGCTRKGAMAGTGLNVDVRGRAPRGVGLQRAIVLAMTATHPADLPAAEIETGGATKRGVINMIKIGMNQRMCRHLPHLLESPKYQLASTSQKLLSK</sequence>
<dbReference type="AlphaFoldDB" id="A0A2H1VH43"/>
<dbReference type="EMBL" id="ODYU01002291">
    <property type="protein sequence ID" value="SOQ39584.1"/>
    <property type="molecule type" value="Genomic_DNA"/>
</dbReference>